<dbReference type="GO" id="GO:0006096">
    <property type="term" value="P:glycolytic process"/>
    <property type="evidence" value="ECO:0007669"/>
    <property type="project" value="UniProtKB-UniRule"/>
</dbReference>
<name>A0A2W5F0I2_9SPHI</name>
<evidence type="ECO:0000256" key="1">
    <source>
        <dbReference type="ARBA" id="ARBA00006717"/>
    </source>
</evidence>
<evidence type="ECO:0000313" key="10">
    <source>
        <dbReference type="EMBL" id="PZP49715.1"/>
    </source>
</evidence>
<dbReference type="SMART" id="SM00855">
    <property type="entry name" value="PGAM"/>
    <property type="match status" value="1"/>
</dbReference>
<evidence type="ECO:0000256" key="9">
    <source>
        <dbReference type="RuleBase" id="RU004512"/>
    </source>
</evidence>
<evidence type="ECO:0000256" key="5">
    <source>
        <dbReference type="HAMAP-Rule" id="MF_01039"/>
    </source>
</evidence>
<reference evidence="10 11" key="1">
    <citation type="submission" date="2017-11" db="EMBL/GenBank/DDBJ databases">
        <title>Infants hospitalized years apart are colonized by the same room-sourced microbial strains.</title>
        <authorList>
            <person name="Brooks B."/>
            <person name="Olm M.R."/>
            <person name="Firek B.A."/>
            <person name="Baker R."/>
            <person name="Thomas B.C."/>
            <person name="Morowitz M.J."/>
            <person name="Banfield J.F."/>
        </authorList>
    </citation>
    <scope>NUCLEOTIDE SEQUENCE [LARGE SCALE GENOMIC DNA]</scope>
    <source>
        <strain evidence="10">S2_009_000_R2_76</strain>
    </source>
</reference>
<evidence type="ECO:0000256" key="2">
    <source>
        <dbReference type="ARBA" id="ARBA00022432"/>
    </source>
</evidence>
<accession>A0A2W5F0I2</accession>
<feature type="binding site" evidence="5 7">
    <location>
        <begin position="85"/>
        <end position="88"/>
    </location>
    <ligand>
        <name>substrate</name>
    </ligand>
</feature>
<keyword evidence="4 5" id="KW-0413">Isomerase</keyword>
<feature type="active site" description="Tele-phosphohistidine intermediate" evidence="5 6">
    <location>
        <position position="9"/>
    </location>
</feature>
<dbReference type="UniPathway" id="UPA00109">
    <property type="reaction ID" value="UER00186"/>
</dbReference>
<feature type="binding site" evidence="5 7">
    <location>
        <position position="96"/>
    </location>
    <ligand>
        <name>substrate</name>
    </ligand>
</feature>
<comment type="pathway">
    <text evidence="5 9">Carbohydrate degradation; glycolysis; pyruvate from D-glyceraldehyde 3-phosphate: step 3/5.</text>
</comment>
<dbReference type="EC" id="5.4.2.11" evidence="5 9"/>
<comment type="catalytic activity">
    <reaction evidence="5 9">
        <text>(2R)-2-phosphoglycerate = (2R)-3-phosphoglycerate</text>
        <dbReference type="Rhea" id="RHEA:15901"/>
        <dbReference type="ChEBI" id="CHEBI:58272"/>
        <dbReference type="ChEBI" id="CHEBI:58289"/>
        <dbReference type="EC" id="5.4.2.11"/>
    </reaction>
</comment>
<dbReference type="SUPFAM" id="SSF53254">
    <property type="entry name" value="Phosphoglycerate mutase-like"/>
    <property type="match status" value="1"/>
</dbReference>
<dbReference type="PANTHER" id="PTHR11931">
    <property type="entry name" value="PHOSPHOGLYCERATE MUTASE"/>
    <property type="match status" value="1"/>
</dbReference>
<sequence>MPKIVIVRHGQSQWNLENRFTGEVDVDLTEQGRAEAKSAGEKLMGYQFDTAFTSVLKRANETLEIILEIIHEENIPIIKNKALNERNYGDLQGLNKAETAQKFGDEQVHIWRRSYDIAPPGGESLKDTYNRVIPYYEKEILPKLKEGKDLLIVAHGNSLRSLAMYLEHIDESAISEMNIPTGVPKLYVFNEDLSLKETEYM</sequence>
<dbReference type="InterPro" id="IPR001345">
    <property type="entry name" value="PG/BPGM_mutase_AS"/>
</dbReference>
<keyword evidence="2 5" id="KW-0312">Gluconeogenesis</keyword>
<dbReference type="PIRSF" id="PIRSF000709">
    <property type="entry name" value="6PFK_2-Ptase"/>
    <property type="match status" value="1"/>
</dbReference>
<feature type="binding site" evidence="5 7">
    <location>
        <begin position="156"/>
        <end position="157"/>
    </location>
    <ligand>
        <name>substrate</name>
    </ligand>
</feature>
<dbReference type="Proteomes" id="UP000249645">
    <property type="component" value="Unassembled WGS sequence"/>
</dbReference>
<dbReference type="CDD" id="cd07067">
    <property type="entry name" value="HP_PGM_like"/>
    <property type="match status" value="1"/>
</dbReference>
<evidence type="ECO:0000256" key="7">
    <source>
        <dbReference type="PIRSR" id="PIRSR613078-2"/>
    </source>
</evidence>
<feature type="binding site" evidence="5 7">
    <location>
        <begin position="8"/>
        <end position="15"/>
    </location>
    <ligand>
        <name>substrate</name>
    </ligand>
</feature>
<dbReference type="PROSITE" id="PS00175">
    <property type="entry name" value="PG_MUTASE"/>
    <property type="match status" value="1"/>
</dbReference>
<dbReference type="GO" id="GO:0004619">
    <property type="term" value="F:phosphoglycerate mutase activity"/>
    <property type="evidence" value="ECO:0007669"/>
    <property type="project" value="UniProtKB-UniRule"/>
</dbReference>
<organism evidence="10 11">
    <name type="scientific">Pseudopedobacter saltans</name>
    <dbReference type="NCBI Taxonomy" id="151895"/>
    <lineage>
        <taxon>Bacteria</taxon>
        <taxon>Pseudomonadati</taxon>
        <taxon>Bacteroidota</taxon>
        <taxon>Sphingobacteriia</taxon>
        <taxon>Sphingobacteriales</taxon>
        <taxon>Sphingobacteriaceae</taxon>
        <taxon>Pseudopedobacter</taxon>
    </lineage>
</organism>
<dbReference type="InterPro" id="IPR005952">
    <property type="entry name" value="Phosphogly_mut1"/>
</dbReference>
<evidence type="ECO:0000256" key="8">
    <source>
        <dbReference type="PIRSR" id="PIRSR613078-3"/>
    </source>
</evidence>
<comment type="function">
    <text evidence="5 9">Catalyzes the interconversion of 2-phosphoglycerate and 3-phosphoglycerate.</text>
</comment>
<dbReference type="Pfam" id="PF00300">
    <property type="entry name" value="His_Phos_1"/>
    <property type="match status" value="1"/>
</dbReference>
<protein>
    <recommendedName>
        <fullName evidence="5 9">2,3-bisphosphoglycerate-dependent phosphoglycerate mutase</fullName>
        <shortName evidence="5">BPG-dependent PGAM</shortName>
        <shortName evidence="5">PGAM</shortName>
        <shortName evidence="5">Phosphoglyceromutase</shortName>
        <shortName evidence="5">dPGM</shortName>
        <ecNumber evidence="5 9">5.4.2.11</ecNumber>
    </recommendedName>
</protein>
<dbReference type="HAMAP" id="MF_01039">
    <property type="entry name" value="PGAM_GpmA"/>
    <property type="match status" value="1"/>
</dbReference>
<gene>
    <name evidence="5" type="primary">gpmA</name>
    <name evidence="10" type="ORF">DI598_07210</name>
</gene>
<dbReference type="InterPro" id="IPR013078">
    <property type="entry name" value="His_Pase_superF_clade-1"/>
</dbReference>
<keyword evidence="3 5" id="KW-0324">Glycolysis</keyword>
<feature type="site" description="Transition state stabilizer" evidence="5 8">
    <location>
        <position position="155"/>
    </location>
</feature>
<comment type="caution">
    <text evidence="10">The sequence shown here is derived from an EMBL/GenBank/DDBJ whole genome shotgun (WGS) entry which is preliminary data.</text>
</comment>
<evidence type="ECO:0000256" key="3">
    <source>
        <dbReference type="ARBA" id="ARBA00023152"/>
    </source>
</evidence>
<feature type="binding site" evidence="5 7">
    <location>
        <begin position="112"/>
        <end position="113"/>
    </location>
    <ligand>
        <name>substrate</name>
    </ligand>
</feature>
<evidence type="ECO:0000313" key="11">
    <source>
        <dbReference type="Proteomes" id="UP000249645"/>
    </source>
</evidence>
<evidence type="ECO:0000256" key="4">
    <source>
        <dbReference type="ARBA" id="ARBA00023235"/>
    </source>
</evidence>
<feature type="active site" description="Proton donor/acceptor" evidence="5 6">
    <location>
        <position position="85"/>
    </location>
</feature>
<evidence type="ECO:0000256" key="6">
    <source>
        <dbReference type="PIRSR" id="PIRSR613078-1"/>
    </source>
</evidence>
<dbReference type="EMBL" id="QFOI01000098">
    <property type="protein sequence ID" value="PZP49715.1"/>
    <property type="molecule type" value="Genomic_DNA"/>
</dbReference>
<comment type="similarity">
    <text evidence="1 5">Belongs to the phosphoglycerate mutase family. BPG-dependent PGAM subfamily.</text>
</comment>
<proteinExistence type="inferred from homology"/>
<dbReference type="GO" id="GO:0006094">
    <property type="term" value="P:gluconeogenesis"/>
    <property type="evidence" value="ECO:0007669"/>
    <property type="project" value="UniProtKB-UniRule"/>
</dbReference>
<dbReference type="NCBIfam" id="TIGR01258">
    <property type="entry name" value="pgm_1"/>
    <property type="match status" value="2"/>
</dbReference>
<dbReference type="AlphaFoldDB" id="A0A2W5F0I2"/>
<feature type="binding site" evidence="5 7">
    <location>
        <begin position="21"/>
        <end position="22"/>
    </location>
    <ligand>
        <name>substrate</name>
    </ligand>
</feature>
<feature type="binding site" evidence="5 7">
    <location>
        <position position="58"/>
    </location>
    <ligand>
        <name>substrate</name>
    </ligand>
</feature>
<dbReference type="InterPro" id="IPR029033">
    <property type="entry name" value="His_PPase_superfam"/>
</dbReference>
<dbReference type="Gene3D" id="3.40.50.1240">
    <property type="entry name" value="Phosphoglycerate mutase-like"/>
    <property type="match status" value="1"/>
</dbReference>